<sequence>MSFSLSSQMFIHLGAEFDLQAAAFVAPVTLALLLPLFGE</sequence>
<evidence type="ECO:0000313" key="2">
    <source>
        <dbReference type="EMBL" id="KDD67527.1"/>
    </source>
</evidence>
<accession>A0A059KZN7</accession>
<keyword evidence="1" id="KW-0812">Transmembrane</keyword>
<evidence type="ECO:0000313" key="3">
    <source>
        <dbReference type="Proteomes" id="UP000026739"/>
    </source>
</evidence>
<gene>
    <name evidence="2" type="ORF">V466_18335</name>
</gene>
<name>A0A059KZN7_9PSED</name>
<protein>
    <submittedName>
        <fullName evidence="2">Uncharacterized protein</fullName>
    </submittedName>
</protein>
<dbReference type="Proteomes" id="UP000026739">
    <property type="component" value="Unassembled WGS sequence"/>
</dbReference>
<proteinExistence type="predicted"/>
<feature type="transmembrane region" description="Helical" evidence="1">
    <location>
        <begin position="20"/>
        <end position="38"/>
    </location>
</feature>
<keyword evidence="1" id="KW-1133">Transmembrane helix</keyword>
<organism evidence="2 3">
    <name type="scientific">Pseudomonas mandelii PD30</name>
    <dbReference type="NCBI Taxonomy" id="1419583"/>
    <lineage>
        <taxon>Bacteria</taxon>
        <taxon>Pseudomonadati</taxon>
        <taxon>Pseudomonadota</taxon>
        <taxon>Gammaproteobacteria</taxon>
        <taxon>Pseudomonadales</taxon>
        <taxon>Pseudomonadaceae</taxon>
        <taxon>Pseudomonas</taxon>
    </lineage>
</organism>
<dbReference type="AlphaFoldDB" id="A0A059KZN7"/>
<keyword evidence="1" id="KW-0472">Membrane</keyword>
<reference evidence="2 3" key="1">
    <citation type="submission" date="2013-12" db="EMBL/GenBank/DDBJ databases">
        <authorList>
            <person name="Formusa P.A."/>
            <person name="Habash M."/>
            <person name="Lee H."/>
            <person name="Trevors J.T."/>
        </authorList>
    </citation>
    <scope>NUCLEOTIDE SEQUENCE [LARGE SCALE GENOMIC DNA]</scope>
    <source>
        <strain evidence="2 3">PD30</strain>
    </source>
</reference>
<evidence type="ECO:0000256" key="1">
    <source>
        <dbReference type="SAM" id="Phobius"/>
    </source>
</evidence>
<dbReference type="EMBL" id="AZQQ01000084">
    <property type="protein sequence ID" value="KDD67527.1"/>
    <property type="molecule type" value="Genomic_DNA"/>
</dbReference>
<comment type="caution">
    <text evidence="2">The sequence shown here is derived from an EMBL/GenBank/DDBJ whole genome shotgun (WGS) entry which is preliminary data.</text>
</comment>